<sequence length="92" mass="10838">MGYIAPVQHYQYQQYHERGLKTEKAPYTFLPVQPVRLKTKSQDEYDDFQNINSQQTSLESSDLHHQEYIQQEVPTKLIATLTGKGNYINEYI</sequence>
<dbReference type="Proteomes" id="UP001597506">
    <property type="component" value="Unassembled WGS sequence"/>
</dbReference>
<evidence type="ECO:0000313" key="2">
    <source>
        <dbReference type="Proteomes" id="UP001597506"/>
    </source>
</evidence>
<gene>
    <name evidence="1" type="ORF">ACFSUL_03110</name>
</gene>
<accession>A0ABW5RM64</accession>
<reference evidence="2" key="1">
    <citation type="journal article" date="2019" name="Int. J. Syst. Evol. Microbiol.">
        <title>The Global Catalogue of Microorganisms (GCM) 10K type strain sequencing project: providing services to taxonomists for standard genome sequencing and annotation.</title>
        <authorList>
            <consortium name="The Broad Institute Genomics Platform"/>
            <consortium name="The Broad Institute Genome Sequencing Center for Infectious Disease"/>
            <person name="Wu L."/>
            <person name="Ma J."/>
        </authorList>
    </citation>
    <scope>NUCLEOTIDE SEQUENCE [LARGE SCALE GENOMIC DNA]</scope>
    <source>
        <strain evidence="2">KCTC 3913</strain>
    </source>
</reference>
<keyword evidence="2" id="KW-1185">Reference proteome</keyword>
<evidence type="ECO:0000313" key="1">
    <source>
        <dbReference type="EMBL" id="MFD2679736.1"/>
    </source>
</evidence>
<protein>
    <submittedName>
        <fullName evidence="1">Uncharacterized protein</fullName>
    </submittedName>
</protein>
<dbReference type="RefSeq" id="WP_377932610.1">
    <property type="nucleotide sequence ID" value="NZ_JBHUMF010000008.1"/>
</dbReference>
<proteinExistence type="predicted"/>
<name>A0ABW5RM64_9BACI</name>
<comment type="caution">
    <text evidence="1">The sequence shown here is derived from an EMBL/GenBank/DDBJ whole genome shotgun (WGS) entry which is preliminary data.</text>
</comment>
<dbReference type="EMBL" id="JBHUMF010000008">
    <property type="protein sequence ID" value="MFD2679736.1"/>
    <property type="molecule type" value="Genomic_DNA"/>
</dbReference>
<organism evidence="1 2">
    <name type="scientific">Bacillus seohaeanensis</name>
    <dbReference type="NCBI Taxonomy" id="284580"/>
    <lineage>
        <taxon>Bacteria</taxon>
        <taxon>Bacillati</taxon>
        <taxon>Bacillota</taxon>
        <taxon>Bacilli</taxon>
        <taxon>Bacillales</taxon>
        <taxon>Bacillaceae</taxon>
        <taxon>Bacillus</taxon>
    </lineage>
</organism>